<proteinExistence type="predicted"/>
<organism evidence="1 2">
    <name type="scientific">Spodoptera exigua</name>
    <name type="common">Beet armyworm</name>
    <name type="synonym">Noctua fulgens</name>
    <dbReference type="NCBI Taxonomy" id="7107"/>
    <lineage>
        <taxon>Eukaryota</taxon>
        <taxon>Metazoa</taxon>
        <taxon>Ecdysozoa</taxon>
        <taxon>Arthropoda</taxon>
        <taxon>Hexapoda</taxon>
        <taxon>Insecta</taxon>
        <taxon>Pterygota</taxon>
        <taxon>Neoptera</taxon>
        <taxon>Endopterygota</taxon>
        <taxon>Lepidoptera</taxon>
        <taxon>Glossata</taxon>
        <taxon>Ditrysia</taxon>
        <taxon>Noctuoidea</taxon>
        <taxon>Noctuidae</taxon>
        <taxon>Amphipyrinae</taxon>
        <taxon>Spodoptera</taxon>
    </lineage>
</organism>
<gene>
    <name evidence="1" type="ORF">HF086_008180</name>
</gene>
<name>A0A922M4U5_SPOEX</name>
<comment type="caution">
    <text evidence="1">The sequence shown here is derived from an EMBL/GenBank/DDBJ whole genome shotgun (WGS) entry which is preliminary data.</text>
</comment>
<evidence type="ECO:0000313" key="2">
    <source>
        <dbReference type="Proteomes" id="UP000814243"/>
    </source>
</evidence>
<dbReference type="EMBL" id="JACEFF010000847">
    <property type="protein sequence ID" value="KAH9629889.1"/>
    <property type="molecule type" value="Genomic_DNA"/>
</dbReference>
<sequence length="87" mass="10082">MLLALQIEVIGLNRQDYETRRVLLTLDIQVKEKMARHEVELKIDNLNVEDLLDEHKLVVRLGSSMPFSLELKRLLQYDLQGALDPSP</sequence>
<evidence type="ECO:0000313" key="1">
    <source>
        <dbReference type="EMBL" id="KAH9629889.1"/>
    </source>
</evidence>
<reference evidence="1" key="1">
    <citation type="journal article" date="2021" name="G3 (Bethesda)">
        <title>Genome and transcriptome analysis of the beet armyworm Spodoptera exigua reveals targets for pest control. .</title>
        <authorList>
            <person name="Simon S."/>
            <person name="Breeschoten T."/>
            <person name="Jansen H.J."/>
            <person name="Dirks R.P."/>
            <person name="Schranz M.E."/>
            <person name="Ros V.I.D."/>
        </authorList>
    </citation>
    <scope>NUCLEOTIDE SEQUENCE</scope>
    <source>
        <strain evidence="1">TB_SE_WUR_2020</strain>
    </source>
</reference>
<protein>
    <submittedName>
        <fullName evidence="1">Uncharacterized protein</fullName>
    </submittedName>
</protein>
<dbReference type="AlphaFoldDB" id="A0A922M4U5"/>
<accession>A0A922M4U5</accession>
<dbReference type="Proteomes" id="UP000814243">
    <property type="component" value="Unassembled WGS sequence"/>
</dbReference>